<evidence type="ECO:0000259" key="2">
    <source>
        <dbReference type="PROSITE" id="PS50011"/>
    </source>
</evidence>
<dbReference type="InterPro" id="IPR011009">
    <property type="entry name" value="Kinase-like_dom_sf"/>
</dbReference>
<dbReference type="Pfam" id="PF07714">
    <property type="entry name" value="PK_Tyr_Ser-Thr"/>
    <property type="match status" value="1"/>
</dbReference>
<accession>A0A8H3KUM7</accession>
<name>A0A8H3KUM7_9GLOM</name>
<dbReference type="InterPro" id="IPR001245">
    <property type="entry name" value="Ser-Thr/Tyr_kinase_cat_dom"/>
</dbReference>
<comment type="caution">
    <text evidence="3">The sequence shown here is derived from an EMBL/GenBank/DDBJ whole genome shotgun (WGS) entry which is preliminary data.</text>
</comment>
<dbReference type="GO" id="GO:0005524">
    <property type="term" value="F:ATP binding"/>
    <property type="evidence" value="ECO:0007669"/>
    <property type="project" value="InterPro"/>
</dbReference>
<dbReference type="OrthoDB" id="339325at2759"/>
<keyword evidence="3" id="KW-0808">Transferase</keyword>
<evidence type="ECO:0000313" key="3">
    <source>
        <dbReference type="EMBL" id="GES76238.1"/>
    </source>
</evidence>
<dbReference type="Proteomes" id="UP000615446">
    <property type="component" value="Unassembled WGS sequence"/>
</dbReference>
<evidence type="ECO:0000256" key="1">
    <source>
        <dbReference type="SAM" id="MobiDB-lite"/>
    </source>
</evidence>
<reference evidence="3" key="1">
    <citation type="submission" date="2019-10" db="EMBL/GenBank/DDBJ databases">
        <title>Conservation and host-specific expression of non-tandemly repeated heterogenous ribosome RNA gene in arbuscular mycorrhizal fungi.</title>
        <authorList>
            <person name="Maeda T."/>
            <person name="Kobayashi Y."/>
            <person name="Nakagawa T."/>
            <person name="Ezawa T."/>
            <person name="Yamaguchi K."/>
            <person name="Bino T."/>
            <person name="Nishimoto Y."/>
            <person name="Shigenobu S."/>
            <person name="Kawaguchi M."/>
        </authorList>
    </citation>
    <scope>NUCLEOTIDE SEQUENCE</scope>
    <source>
        <strain evidence="3">HR1</strain>
    </source>
</reference>
<dbReference type="PANTHER" id="PTHR44329">
    <property type="entry name" value="SERINE/THREONINE-PROTEIN KINASE TNNI3K-RELATED"/>
    <property type="match status" value="1"/>
</dbReference>
<feature type="compositionally biased region" description="Basic and acidic residues" evidence="1">
    <location>
        <begin position="721"/>
        <end position="735"/>
    </location>
</feature>
<evidence type="ECO:0000313" key="4">
    <source>
        <dbReference type="Proteomes" id="UP000615446"/>
    </source>
</evidence>
<gene>
    <name evidence="3" type="ORF">RCL2_000364500</name>
</gene>
<dbReference type="EMBL" id="BLAL01000019">
    <property type="protein sequence ID" value="GES76238.1"/>
    <property type="molecule type" value="Genomic_DNA"/>
</dbReference>
<feature type="compositionally biased region" description="Polar residues" evidence="1">
    <location>
        <begin position="612"/>
        <end position="621"/>
    </location>
</feature>
<dbReference type="AlphaFoldDB" id="A0A8H3KUM7"/>
<feature type="region of interest" description="Disordered" evidence="1">
    <location>
        <begin position="721"/>
        <end position="745"/>
    </location>
</feature>
<dbReference type="PROSITE" id="PS50011">
    <property type="entry name" value="PROTEIN_KINASE_DOM"/>
    <property type="match status" value="1"/>
</dbReference>
<dbReference type="InterPro" id="IPR000719">
    <property type="entry name" value="Prot_kinase_dom"/>
</dbReference>
<sequence length="745" mass="86848">MSDIREKLVNATINRSIFSINFDIYDNFHKQHEFQNQFILADKFLTNDEKTCAIKELDKTYDKNKIMHNEGTRRICENCNQECLATLYCENCVQNYLKANFSNWTSGNNDIDNLIRKCQIETLRPDSIIEWIPYNNLQNIEYLTKGGFSNIYTAVWNNGRYEEWNSKELQLKRFGGQKVVLKELDDVESANQRWFKEAKSHFQECLATLYCENCVQNYLKANFSNWTSGNNDIDNLIRKCQIETLRPDSIIEWIPYNNLQNIEYLTKGGFSNIYTAVWNNGRYEEWNSKELQLKRFGGQKVVLKELDDVESANQRWFKEAKSHLTISNKYPAIVQCYGLTQNPSDGNYMLVIDKADMDLRNYLQQKQLPWKEKIKIAYELSRALIAIHCENAIHRDLHSGNVLYSRLNQRWYISDLGFCGPVNKPPECIYGNLPYIAPEVISGKITTEMSDVYSISMLMWEISSGQPPFSNHENDYYLALKIISGMRPKVVSGTPLKYENLMKQCWDADPSKRLNIATLEAEIRILLQSYQDTSNVSIQLERSNKLEMNKINGLLTNYTDSKLFTSIIYQFKNLPEPRNATEEEQEAFHSKSYDCFNISNSYNFNNSSNKNYDTTSETSSILKDGSEGLSESLQINSNKDNQINYGKEIVEQQQIRRYNVKIDDDDDEIYDDKNFHSEEQNKLEIPDVDDFNNSNNQNYDTIFKANILKDDIKELSKSFDEGETYDDKNFHSKEQDELEIPDGGF</sequence>
<dbReference type="InterPro" id="IPR051681">
    <property type="entry name" value="Ser/Thr_Kinases-Pseudokinases"/>
</dbReference>
<feature type="region of interest" description="Disordered" evidence="1">
    <location>
        <begin position="607"/>
        <end position="629"/>
    </location>
</feature>
<protein>
    <submittedName>
        <fullName evidence="3">Kinase-like domain-containing protein</fullName>
    </submittedName>
</protein>
<feature type="compositionally biased region" description="Acidic residues" evidence="1">
    <location>
        <begin position="736"/>
        <end position="745"/>
    </location>
</feature>
<proteinExistence type="predicted"/>
<feature type="domain" description="Protein kinase" evidence="2">
    <location>
        <begin position="259"/>
        <end position="527"/>
    </location>
</feature>
<organism evidence="3 4">
    <name type="scientific">Rhizophagus clarus</name>
    <dbReference type="NCBI Taxonomy" id="94130"/>
    <lineage>
        <taxon>Eukaryota</taxon>
        <taxon>Fungi</taxon>
        <taxon>Fungi incertae sedis</taxon>
        <taxon>Mucoromycota</taxon>
        <taxon>Glomeromycotina</taxon>
        <taxon>Glomeromycetes</taxon>
        <taxon>Glomerales</taxon>
        <taxon>Glomeraceae</taxon>
        <taxon>Rhizophagus</taxon>
    </lineage>
</organism>
<keyword evidence="3" id="KW-0418">Kinase</keyword>
<dbReference type="SUPFAM" id="SSF56112">
    <property type="entry name" value="Protein kinase-like (PK-like)"/>
    <property type="match status" value="1"/>
</dbReference>
<dbReference type="Gene3D" id="1.10.510.10">
    <property type="entry name" value="Transferase(Phosphotransferase) domain 1"/>
    <property type="match status" value="1"/>
</dbReference>
<dbReference type="GO" id="GO:0004674">
    <property type="term" value="F:protein serine/threonine kinase activity"/>
    <property type="evidence" value="ECO:0007669"/>
    <property type="project" value="TreeGrafter"/>
</dbReference>